<gene>
    <name evidence="1" type="ORF">KL86PLE_70156</name>
</gene>
<dbReference type="AlphaFoldDB" id="A0A212LLI8"/>
<evidence type="ECO:0000313" key="1">
    <source>
        <dbReference type="EMBL" id="SCM78411.1"/>
    </source>
</evidence>
<name>A0A212LLI8_9HYPH</name>
<organism evidence="1">
    <name type="scientific">uncultured Pleomorphomonas sp</name>
    <dbReference type="NCBI Taxonomy" id="442121"/>
    <lineage>
        <taxon>Bacteria</taxon>
        <taxon>Pseudomonadati</taxon>
        <taxon>Pseudomonadota</taxon>
        <taxon>Alphaproteobacteria</taxon>
        <taxon>Hyphomicrobiales</taxon>
        <taxon>Pleomorphomonadaceae</taxon>
        <taxon>Pleomorphomonas</taxon>
        <taxon>environmental samples</taxon>
    </lineage>
</organism>
<proteinExistence type="predicted"/>
<accession>A0A212LLI8</accession>
<protein>
    <submittedName>
        <fullName evidence="1">Uncharacterized protein</fullName>
    </submittedName>
</protein>
<dbReference type="EMBL" id="FMJD01000011">
    <property type="protein sequence ID" value="SCM78411.1"/>
    <property type="molecule type" value="Genomic_DNA"/>
</dbReference>
<sequence length="38" mass="4483">MFSLFRRRFNRAPRYSWVSAVDASNPHIVAAVLTFWGR</sequence>
<reference evidence="1" key="1">
    <citation type="submission" date="2016-08" db="EMBL/GenBank/DDBJ databases">
        <authorList>
            <person name="Seilhamer J.J."/>
        </authorList>
    </citation>
    <scope>NUCLEOTIDE SEQUENCE</scope>
    <source>
        <strain evidence="1">86</strain>
    </source>
</reference>